<dbReference type="InterPro" id="IPR029058">
    <property type="entry name" value="AB_hydrolase_fold"/>
</dbReference>
<gene>
    <name evidence="4" type="ORF">SASPL_114038</name>
</gene>
<dbReference type="Proteomes" id="UP000298416">
    <property type="component" value="Unassembled WGS sequence"/>
</dbReference>
<feature type="domain" description="Dof-type" evidence="3">
    <location>
        <begin position="46"/>
        <end position="100"/>
    </location>
</feature>
<evidence type="ECO:0000256" key="1">
    <source>
        <dbReference type="PROSITE-ProRule" id="PRU00071"/>
    </source>
</evidence>
<name>A0A8X8XZY9_SALSN</name>
<dbReference type="InterPro" id="IPR007751">
    <property type="entry name" value="DUF676_lipase-like"/>
</dbReference>
<evidence type="ECO:0000256" key="2">
    <source>
        <dbReference type="SAM" id="MobiDB-lite"/>
    </source>
</evidence>
<dbReference type="GO" id="GO:0005634">
    <property type="term" value="C:nucleus"/>
    <property type="evidence" value="ECO:0007669"/>
    <property type="project" value="UniProtKB-SubCell"/>
</dbReference>
<dbReference type="GO" id="GO:0006355">
    <property type="term" value="P:regulation of DNA-templated transcription"/>
    <property type="evidence" value="ECO:0007669"/>
    <property type="project" value="InterPro"/>
</dbReference>
<feature type="compositionally biased region" description="Basic and acidic residues" evidence="2">
    <location>
        <begin position="28"/>
        <end position="41"/>
    </location>
</feature>
<reference evidence="4" key="2">
    <citation type="submission" date="2020-08" db="EMBL/GenBank/DDBJ databases">
        <title>Plant Genome Project.</title>
        <authorList>
            <person name="Zhang R.-G."/>
        </authorList>
    </citation>
    <scope>NUCLEOTIDE SEQUENCE</scope>
    <source>
        <strain evidence="4">Huo1</strain>
        <tissue evidence="4">Leaf</tissue>
    </source>
</reference>
<dbReference type="Pfam" id="PF02701">
    <property type="entry name" value="Zn_ribbon_Dof"/>
    <property type="match status" value="1"/>
</dbReference>
<dbReference type="AlphaFoldDB" id="A0A8X8XZY9"/>
<comment type="caution">
    <text evidence="4">The sequence shown here is derived from an EMBL/GenBank/DDBJ whole genome shotgun (WGS) entry which is preliminary data.</text>
</comment>
<evidence type="ECO:0000313" key="5">
    <source>
        <dbReference type="Proteomes" id="UP000298416"/>
    </source>
</evidence>
<sequence length="557" mass="61558">MAQLQEHNTPLSIKLFGATISPKQKSQTKIDHDHQKPDLKRPDKIIPCPRCKSMETKFCYFNNYNVNQPRHFCKACHRYWTAGGALRNVPVGAGRRKAKPPPFSQGCMLDPSSPARPTNSTSTPWGTGTPADSGIYSPGSASISQSRTRHRLTETVDEGLKNILTNQNLTAQAMSTSQGNLASNLASKVASPRHIVNIEHRPDHLLVLVHGILASPSDWTYFDTELKRRVGKKFLIYASSCNMYTKTFTGIDGAGKRLADEVIQVVKKTEGLKKISFLAHSLGGLFARYAIAVLYTPGDVVGTQASAFQSSGSSNKGLIAGMEAINFITLATPHLGVRGNRQLPFLLGVPFLEKLAAPIAPIFTGRTGSQLFLTDGKPSKPPLLLRMASDCEEGKFISALGDFRCRVLYANVSYDHMVGWRTSSIRREKELFKPPRRSLDGYKHVVDVEYCPPVLYEAPHFPPEAAKAKEAAKNEPSVQNTVDYHEIIEEEMIHGLQRLGWKKVDVSFHSSFWPFFAHNNIHVKNEWFHNAGAGVVAHVADTIKQQETSSTFIAANL</sequence>
<feature type="region of interest" description="Disordered" evidence="2">
    <location>
        <begin position="22"/>
        <end position="41"/>
    </location>
</feature>
<accession>A0A8X8XZY9</accession>
<dbReference type="Pfam" id="PF05057">
    <property type="entry name" value="DUF676"/>
    <property type="match status" value="1"/>
</dbReference>
<feature type="region of interest" description="Disordered" evidence="2">
    <location>
        <begin position="92"/>
        <end position="151"/>
    </location>
</feature>
<evidence type="ECO:0000259" key="3">
    <source>
        <dbReference type="PROSITE" id="PS50884"/>
    </source>
</evidence>
<organism evidence="4">
    <name type="scientific">Salvia splendens</name>
    <name type="common">Scarlet sage</name>
    <dbReference type="NCBI Taxonomy" id="180675"/>
    <lineage>
        <taxon>Eukaryota</taxon>
        <taxon>Viridiplantae</taxon>
        <taxon>Streptophyta</taxon>
        <taxon>Embryophyta</taxon>
        <taxon>Tracheophyta</taxon>
        <taxon>Spermatophyta</taxon>
        <taxon>Magnoliopsida</taxon>
        <taxon>eudicotyledons</taxon>
        <taxon>Gunneridae</taxon>
        <taxon>Pentapetalae</taxon>
        <taxon>asterids</taxon>
        <taxon>lamiids</taxon>
        <taxon>Lamiales</taxon>
        <taxon>Lamiaceae</taxon>
        <taxon>Nepetoideae</taxon>
        <taxon>Mentheae</taxon>
        <taxon>Salviinae</taxon>
        <taxon>Salvia</taxon>
        <taxon>Salvia subgen. Calosphace</taxon>
        <taxon>core Calosphace</taxon>
    </lineage>
</organism>
<dbReference type="InterPro" id="IPR003851">
    <property type="entry name" value="Znf_Dof"/>
</dbReference>
<dbReference type="PANTHER" id="PTHR12482:SF11">
    <property type="entry name" value="LIPASE YOR059C ISOFORM X1"/>
    <property type="match status" value="1"/>
</dbReference>
<protein>
    <recommendedName>
        <fullName evidence="3">Dof-type domain-containing protein</fullName>
    </recommendedName>
</protein>
<dbReference type="Gene3D" id="3.40.50.1820">
    <property type="entry name" value="alpha/beta hydrolase"/>
    <property type="match status" value="1"/>
</dbReference>
<dbReference type="InterPro" id="IPR044294">
    <property type="entry name" value="Lipase-like"/>
</dbReference>
<proteinExistence type="predicted"/>
<feature type="compositionally biased region" description="Polar residues" evidence="2">
    <location>
        <begin position="115"/>
        <end position="126"/>
    </location>
</feature>
<keyword evidence="1" id="KW-0539">Nucleus</keyword>
<evidence type="ECO:0000313" key="4">
    <source>
        <dbReference type="EMBL" id="KAG6423636.1"/>
    </source>
</evidence>
<reference evidence="4" key="1">
    <citation type="submission" date="2018-01" db="EMBL/GenBank/DDBJ databases">
        <authorList>
            <person name="Mao J.F."/>
        </authorList>
    </citation>
    <scope>NUCLEOTIDE SEQUENCE</scope>
    <source>
        <strain evidence="4">Huo1</strain>
        <tissue evidence="4">Leaf</tissue>
    </source>
</reference>
<dbReference type="GO" id="GO:0003677">
    <property type="term" value="F:DNA binding"/>
    <property type="evidence" value="ECO:0007669"/>
    <property type="project" value="UniProtKB-UniRule"/>
</dbReference>
<dbReference type="PROSITE" id="PS50884">
    <property type="entry name" value="ZF_DOF_2"/>
    <property type="match status" value="1"/>
</dbReference>
<dbReference type="GO" id="GO:0008270">
    <property type="term" value="F:zinc ion binding"/>
    <property type="evidence" value="ECO:0007669"/>
    <property type="project" value="UniProtKB-KW"/>
</dbReference>
<dbReference type="EMBL" id="PNBA02000005">
    <property type="protein sequence ID" value="KAG6423636.1"/>
    <property type="molecule type" value="Genomic_DNA"/>
</dbReference>
<dbReference type="PROSITE" id="PS01361">
    <property type="entry name" value="ZF_DOF_1"/>
    <property type="match status" value="1"/>
</dbReference>
<keyword evidence="5" id="KW-1185">Reference proteome</keyword>
<dbReference type="FunFam" id="3.40.50.1820:FF:000175">
    <property type="entry name" value="Hydrolase-like protein family"/>
    <property type="match status" value="1"/>
</dbReference>
<comment type="subcellular location">
    <subcellularLocation>
        <location evidence="1">Nucleus</location>
    </subcellularLocation>
</comment>
<keyword evidence="1" id="KW-0238">DNA-binding</keyword>
<dbReference type="PANTHER" id="PTHR12482">
    <property type="entry name" value="LIPASE ROG1-RELATED-RELATED"/>
    <property type="match status" value="1"/>
</dbReference>
<keyword evidence="1" id="KW-0863">Zinc-finger</keyword>
<dbReference type="SUPFAM" id="SSF53474">
    <property type="entry name" value="alpha/beta-Hydrolases"/>
    <property type="match status" value="1"/>
</dbReference>
<keyword evidence="1" id="KW-0862">Zinc</keyword>
<keyword evidence="1" id="KW-0479">Metal-binding</keyword>